<feature type="region of interest" description="Disordered" evidence="1">
    <location>
        <begin position="1"/>
        <end position="30"/>
    </location>
</feature>
<accession>A0A3G2YR61</accession>
<evidence type="ECO:0000313" key="2">
    <source>
        <dbReference type="EMBL" id="AYP28025.1"/>
    </source>
</evidence>
<sequence length="1487" mass="162486">MNSIASFEELEGGLEEETPQSKTKPIDPYSPLEIEKVEEQAFLLDEDPQVISETRAKQDFTHEGLAKQYPQLERYLDTLYEAGVSVEEAGRLAGEYVARKEISVSPQEFIFSSMLLVDDETVNPESLRVLTNYEKIGKRISERLEANDPSTFKWLAAGTLNTARDFTIGVLEMLVRKDESLSKKYADSLFMEDEEFNTFWDKEIADAEAKGLFNIREYESLKELQGLVDNFGTDTDAGFNQLLALVDIATLGGTKAAGRLASSGVKKAAEGTRSVVADLLKSKTVSEAVTATRGVVEGGKATVKQLNGSNPSPAVSYKAGPTSLDPTPSVNTPSAAVVVEGTKRSTLFEKMAEMMSSPFAGKTFSNKSLAEATTEVADRLIAQSTNAFVKVSRRRAEGSDNYIYSALLGKADTGSPFTTKKAAMAAVKDDPRYKPVQLKSDRTKEFGIDEDKRGWYLEYEERIPTNRLATEIEDVNVEEGFLKRSAAGLFSAGQTALGSRLGFMLNAAEGLVARVAKEADVPFKDIAKLSKGESTELNKVVTAYRDSPLGDTQIDLASQRGAPSSAQFEQDFMAINGRVPSEQQMKAYRALVDFNNSSWNVKATEILKKVTERGGWAVDISDGYTTIGVPVQVADDAVVFSRLQGSVRGSAVGDRIVYKLDEPFEDVNGNFFEYATDVVDARVPQKSDVLGYNFGGSRNNETTNFFVGTLFDVDFVGGKKGKGGFRSLLGSFSQKEAASAARELNTIQEAIGGLLKATGLKSISKLELSGEDLDRVNDIISRNNKWNPSVENFDDLKDLSKRHKESFASKFEVKRRDQQVDTELTDSYGLTVGDYQSRRVARKRGDAPLLEYGGGRVSNQDPITNILEQFQSTSYRYTHSKATQAAVNGWVDKAKRLGNVTFDGPVPTDPNDFLRRAKIKAGGGSKTVDADMADQQAVIKRRMGLEERTDKENNFFVRMGQHIYDEGVFMGYGKGLKTKPEDWLDAGAGRLRAMSFHLKMGFANPDQMVLNASHVSQIMAISPKAGTKAVAAVPIIAQLMRKTSKAAAKDIDTMYANGFAGMSKEELLTTVRYMRESGRDIVGTSVLERSGNAFDPKQKAASELLELGLTPYKMGELFGRITAVATAVVEHGTKKISDDVFSEAGLQYVANREQVLSYRMTSGQKGAYQEGAAMGLATQWMSYTNRFIDNILIGRDLTKAERARLVGVNTVLFGTRGMGFSPKMTAALVAFGVDPEDENSTAVLNAVKFGLFDYMLSQAVGTDVSLGARIAPMGGIVQQYSELFSEDPLYETLGGPTAQIGVDLYKSTKATLQVLAGGHKKVAAEEFKVLMRNVKSADIYFKVVELIETGEYRSKRRGLAGEFGEVGVGLAAAVIGGATPMKVLNHYDAKNISYKEDAKFKDARRRIDTWATKALDLISTGEPAKMEEGRELYNDVMNLIEDGGFSAENQHKLYSAVVNLETMTDLIKKSTGQSQASQITAKAAQGE</sequence>
<dbReference type="EMBL" id="MF431615">
    <property type="protein sequence ID" value="AYP28025.1"/>
    <property type="molecule type" value="Genomic_DNA"/>
</dbReference>
<dbReference type="Proteomes" id="UP000272148">
    <property type="component" value="Segment"/>
</dbReference>
<evidence type="ECO:0008006" key="3">
    <source>
        <dbReference type="Google" id="ProtNLM"/>
    </source>
</evidence>
<evidence type="ECO:0000256" key="1">
    <source>
        <dbReference type="SAM" id="MobiDB-lite"/>
    </source>
</evidence>
<proteinExistence type="predicted"/>
<name>A0A3G2YR61_9CAUD</name>
<organism evidence="2">
    <name type="scientific">Lentibacter phage vB_LenP_ICBM3</name>
    <dbReference type="NCBI Taxonomy" id="2301530"/>
    <lineage>
        <taxon>Viruses</taxon>
        <taxon>Duplodnaviria</taxon>
        <taxon>Heunggongvirae</taxon>
        <taxon>Uroviricota</taxon>
        <taxon>Caudoviricetes</taxon>
        <taxon>Zobellviridae</taxon>
        <taxon>Cobavirinae</taxon>
        <taxon>Siovirus</taxon>
        <taxon>Siovirus germanense</taxon>
    </lineage>
</organism>
<protein>
    <recommendedName>
        <fullName evidence="3">Internal virion protein D</fullName>
    </recommendedName>
</protein>
<feature type="compositionally biased region" description="Acidic residues" evidence="1">
    <location>
        <begin position="8"/>
        <end position="18"/>
    </location>
</feature>
<reference evidence="2" key="1">
    <citation type="journal article" date="2019" name="ISME J.">
        <title>Cobaviruses - a new globally distributed phage group infecting Rhodobacteraceae in marine ecosystems.</title>
        <authorList>
            <person name="Bischoff V."/>
            <person name="Bunk B."/>
            <person name="Meier-Kolthoff J.P."/>
            <person name="Sproer C."/>
            <person name="Poehlein A."/>
            <person name="Dogs M."/>
            <person name="Nguyen M."/>
            <person name="Petersen J."/>
            <person name="Daniel R."/>
            <person name="Overmann J."/>
            <person name="Goker M."/>
            <person name="Simon M."/>
            <person name="Brinkhoff T."/>
            <person name="Moraru C."/>
        </authorList>
    </citation>
    <scope>NUCLEOTIDE SEQUENCE</scope>
</reference>